<accession>A0A4S4F564</accession>
<sequence length="103" mass="11449">MVDKSIWDSARVTERHEGADAAKHARELLMEATGADDVQSARQMVVGRPPLDDDVDRVSQPVVFRVPSGWKTLIENDAASQGQSVSEYMRDLVYANHKRLQAA</sequence>
<organism evidence="1 2">
    <name type="scientific">Bifidobacterium pseudolongum</name>
    <dbReference type="NCBI Taxonomy" id="1694"/>
    <lineage>
        <taxon>Bacteria</taxon>
        <taxon>Bacillati</taxon>
        <taxon>Actinomycetota</taxon>
        <taxon>Actinomycetes</taxon>
        <taxon>Bifidobacteriales</taxon>
        <taxon>Bifidobacteriaceae</taxon>
        <taxon>Bifidobacterium</taxon>
    </lineage>
</organism>
<reference evidence="1 2" key="1">
    <citation type="submission" date="2019-04" db="EMBL/GenBank/DDBJ databases">
        <title>Microbes associate with the intestines of laboratory mice.</title>
        <authorList>
            <person name="Navarre W."/>
            <person name="Wong E."/>
            <person name="Huang K.C."/>
            <person name="Tropini C."/>
            <person name="Ng K."/>
            <person name="Yu B."/>
        </authorList>
    </citation>
    <scope>NUCLEOTIDE SEQUENCE [LARGE SCALE GENOMIC DNA]</scope>
    <source>
        <strain evidence="1 2">NM87_A27A</strain>
    </source>
</reference>
<dbReference type="EMBL" id="SSTF01000020">
    <property type="protein sequence ID" value="THG24853.1"/>
    <property type="molecule type" value="Genomic_DNA"/>
</dbReference>
<comment type="caution">
    <text evidence="1">The sequence shown here is derived from an EMBL/GenBank/DDBJ whole genome shotgun (WGS) entry which is preliminary data.</text>
</comment>
<evidence type="ECO:0000313" key="1">
    <source>
        <dbReference type="EMBL" id="THG24853.1"/>
    </source>
</evidence>
<dbReference type="Proteomes" id="UP000306798">
    <property type="component" value="Unassembled WGS sequence"/>
</dbReference>
<evidence type="ECO:0008006" key="3">
    <source>
        <dbReference type="Google" id="ProtNLM"/>
    </source>
</evidence>
<evidence type="ECO:0000313" key="2">
    <source>
        <dbReference type="Proteomes" id="UP000306798"/>
    </source>
</evidence>
<proteinExistence type="predicted"/>
<protein>
    <recommendedName>
        <fullName evidence="3">Toxin-antitoxin system protein</fullName>
    </recommendedName>
</protein>
<name>A0A4S4F564_9BIFI</name>
<dbReference type="RefSeq" id="WP_136511519.1">
    <property type="nucleotide sequence ID" value="NZ_SSTF01000020.1"/>
</dbReference>
<gene>
    <name evidence="1" type="ORF">E5991_07215</name>
</gene>
<dbReference type="AlphaFoldDB" id="A0A4S4F564"/>